<dbReference type="RefSeq" id="WP_008617771.1">
    <property type="nucleotide sequence ID" value="NZ_AONQ01000028.1"/>
</dbReference>
<comment type="caution">
    <text evidence="2">The sequence shown here is derived from an EMBL/GenBank/DDBJ whole genome shotgun (WGS) entry which is preliminary data.</text>
</comment>
<dbReference type="Proteomes" id="UP000011744">
    <property type="component" value="Unassembled WGS sequence"/>
</dbReference>
<sequence length="169" mass="18039">MRLAVITILTLLSMGSVARADAVNDRLTAQVSQYLVANPTAIKQVQTPADVVRTWRDMVMVGDMIQLAADNALPAPLKPQIAGRLDAANISMRIAAGQEDRQIALLSDIALLFAKTALDFTKGKVPYTTFGDARALLTGGGAKALARDLEGKYSKPGAIIPPDPVIEKW</sequence>
<evidence type="ECO:0000313" key="3">
    <source>
        <dbReference type="Proteomes" id="UP000011744"/>
    </source>
</evidence>
<evidence type="ECO:0000256" key="1">
    <source>
        <dbReference type="SAM" id="SignalP"/>
    </source>
</evidence>
<dbReference type="EMBL" id="AONQ01000028">
    <property type="protein sequence ID" value="EME69756.1"/>
    <property type="molecule type" value="Genomic_DNA"/>
</dbReference>
<reference evidence="2 3" key="1">
    <citation type="journal article" date="2014" name="Genome Announc.">
        <title>Draft Genome Sequence of Magnetospirillum sp. Strain SO-1, a Freshwater Magnetotactic Bacterium Isolated from the Ol'khovka River, Russia.</title>
        <authorList>
            <person name="Grouzdev D.S."/>
            <person name="Dziuba M.V."/>
            <person name="Sukhacheva M.S."/>
            <person name="Mardanov A.V."/>
            <person name="Beletskiy A.V."/>
            <person name="Kuznetsov B.B."/>
            <person name="Skryabin K.G."/>
        </authorList>
    </citation>
    <scope>NUCLEOTIDE SEQUENCE [LARGE SCALE GENOMIC DNA]</scope>
    <source>
        <strain evidence="2 3">SO-1</strain>
    </source>
</reference>
<gene>
    <name evidence="2" type="ORF">H261_11999</name>
</gene>
<feature type="signal peptide" evidence="1">
    <location>
        <begin position="1"/>
        <end position="20"/>
    </location>
</feature>
<dbReference type="STRING" id="1244869.H261_11999"/>
<evidence type="ECO:0000313" key="2">
    <source>
        <dbReference type="EMBL" id="EME69756.1"/>
    </source>
</evidence>
<dbReference type="AlphaFoldDB" id="M2Y9Q4"/>
<proteinExistence type="predicted"/>
<organism evidence="2 3">
    <name type="scientific">Paramagnetospirillum caucaseum</name>
    <dbReference type="NCBI Taxonomy" id="1244869"/>
    <lineage>
        <taxon>Bacteria</taxon>
        <taxon>Pseudomonadati</taxon>
        <taxon>Pseudomonadota</taxon>
        <taxon>Alphaproteobacteria</taxon>
        <taxon>Rhodospirillales</taxon>
        <taxon>Magnetospirillaceae</taxon>
        <taxon>Paramagnetospirillum</taxon>
    </lineage>
</organism>
<name>M2Y9Q4_9PROT</name>
<keyword evidence="3" id="KW-1185">Reference proteome</keyword>
<keyword evidence="1" id="KW-0732">Signal</keyword>
<accession>M2Y9Q4</accession>
<protein>
    <submittedName>
        <fullName evidence="2">Uncharacterized protein</fullName>
    </submittedName>
</protein>
<feature type="chain" id="PRO_5004030049" evidence="1">
    <location>
        <begin position="21"/>
        <end position="169"/>
    </location>
</feature>
<dbReference type="PATRIC" id="fig|1244869.3.peg.2420"/>